<evidence type="ECO:0000256" key="8">
    <source>
        <dbReference type="SAM" id="SignalP"/>
    </source>
</evidence>
<proteinExistence type="predicted"/>
<gene>
    <name evidence="11" type="primary">LOC106466163</name>
</gene>
<keyword evidence="3" id="KW-0808">Transferase</keyword>
<evidence type="ECO:0000256" key="1">
    <source>
        <dbReference type="ARBA" id="ARBA00004606"/>
    </source>
</evidence>
<reference evidence="11" key="1">
    <citation type="submission" date="2025-08" db="UniProtKB">
        <authorList>
            <consortium name="RefSeq"/>
        </authorList>
    </citation>
    <scope>IDENTIFICATION</scope>
    <source>
        <tissue evidence="11">Muscle</tissue>
    </source>
</reference>
<name>A0ABM1BH27_LIMPO</name>
<evidence type="ECO:0000256" key="2">
    <source>
        <dbReference type="ARBA" id="ARBA00022676"/>
    </source>
</evidence>
<keyword evidence="7" id="KW-0472">Membrane</keyword>
<dbReference type="Pfam" id="PF02434">
    <property type="entry name" value="Fringe"/>
    <property type="match status" value="1"/>
</dbReference>
<keyword evidence="5" id="KW-0735">Signal-anchor</keyword>
<evidence type="ECO:0000259" key="9">
    <source>
        <dbReference type="Pfam" id="PF02434"/>
    </source>
</evidence>
<evidence type="ECO:0000313" key="11">
    <source>
        <dbReference type="RefSeq" id="XP_013781860.2"/>
    </source>
</evidence>
<organism evidence="10 11">
    <name type="scientific">Limulus polyphemus</name>
    <name type="common">Atlantic horseshoe crab</name>
    <dbReference type="NCBI Taxonomy" id="6850"/>
    <lineage>
        <taxon>Eukaryota</taxon>
        <taxon>Metazoa</taxon>
        <taxon>Ecdysozoa</taxon>
        <taxon>Arthropoda</taxon>
        <taxon>Chelicerata</taxon>
        <taxon>Merostomata</taxon>
        <taxon>Xiphosura</taxon>
        <taxon>Limulidae</taxon>
        <taxon>Limulus</taxon>
    </lineage>
</organism>
<keyword evidence="6" id="KW-1133">Transmembrane helix</keyword>
<protein>
    <submittedName>
        <fullName evidence="11">Beta-1,3-glucosyltransferase-like</fullName>
    </submittedName>
</protein>
<evidence type="ECO:0000256" key="6">
    <source>
        <dbReference type="ARBA" id="ARBA00022989"/>
    </source>
</evidence>
<dbReference type="Proteomes" id="UP000694941">
    <property type="component" value="Unplaced"/>
</dbReference>
<evidence type="ECO:0000313" key="10">
    <source>
        <dbReference type="Proteomes" id="UP000694941"/>
    </source>
</evidence>
<feature type="domain" description="Fringe-like glycosyltransferase" evidence="9">
    <location>
        <begin position="94"/>
        <end position="175"/>
    </location>
</feature>
<evidence type="ECO:0000256" key="7">
    <source>
        <dbReference type="ARBA" id="ARBA00023136"/>
    </source>
</evidence>
<dbReference type="RefSeq" id="XP_013781860.2">
    <property type="nucleotide sequence ID" value="XM_013926406.2"/>
</dbReference>
<feature type="signal peptide" evidence="8">
    <location>
        <begin position="1"/>
        <end position="19"/>
    </location>
</feature>
<keyword evidence="4" id="KW-0812">Transmembrane</keyword>
<dbReference type="GeneID" id="106466163"/>
<evidence type="ECO:0000256" key="3">
    <source>
        <dbReference type="ARBA" id="ARBA00022679"/>
    </source>
</evidence>
<keyword evidence="10" id="KW-1185">Reference proteome</keyword>
<evidence type="ECO:0000256" key="5">
    <source>
        <dbReference type="ARBA" id="ARBA00022968"/>
    </source>
</evidence>
<feature type="chain" id="PRO_5046136305" evidence="8">
    <location>
        <begin position="20"/>
        <end position="252"/>
    </location>
</feature>
<dbReference type="InterPro" id="IPR003378">
    <property type="entry name" value="Fringe-like_glycosylTrfase"/>
</dbReference>
<keyword evidence="8" id="KW-0732">Signal</keyword>
<evidence type="ECO:0000256" key="4">
    <source>
        <dbReference type="ARBA" id="ARBA00022692"/>
    </source>
</evidence>
<feature type="non-terminal residue" evidence="11">
    <location>
        <position position="252"/>
    </location>
</feature>
<comment type="subcellular location">
    <subcellularLocation>
        <location evidence="1">Membrane</location>
        <topology evidence="1">Single-pass type II membrane protein</topology>
    </subcellularLocation>
</comment>
<dbReference type="Gene3D" id="3.90.550.50">
    <property type="match status" value="1"/>
</dbReference>
<accession>A0ABM1BH27</accession>
<keyword evidence="2" id="KW-0328">Glycosyltransferase</keyword>
<sequence length="252" mass="28851">MRVLLILLLLGSCFLMGIGKTPTDKASLGRMVFVILSQPNKYHASLAEQRNKDLLKQAQNNNMHPPVIHMTAHDWPEVIGSWTVFPLLSRLSNIHKHNSSWILFCEDITSVDLEKLAALLEKYDPSKPYFLGHGLMDNEPTIIHHFDKIESNSPFLYPAFSAGFVMSTSLLKKIAIRWRKDPHHDFSIDAKHEVGTYFTKLLMVVDDKYGYLEPQAQSMEMMCKSQDYSIKYGPLSTFYHMDPALWLVVPDP</sequence>